<dbReference type="EMBL" id="QMFB01000001">
    <property type="protein sequence ID" value="RAV23015.1"/>
    <property type="molecule type" value="Genomic_DNA"/>
</dbReference>
<keyword evidence="5" id="KW-1185">Reference proteome</keyword>
<keyword evidence="2" id="KW-1133">Transmembrane helix</keyword>
<evidence type="ECO:0000313" key="5">
    <source>
        <dbReference type="Proteomes" id="UP000250369"/>
    </source>
</evidence>
<evidence type="ECO:0008006" key="6">
    <source>
        <dbReference type="Google" id="ProtNLM"/>
    </source>
</evidence>
<keyword evidence="2" id="KW-0472">Membrane</keyword>
<dbReference type="NCBIfam" id="NF038039">
    <property type="entry name" value="WGxxGxxG-CTERM"/>
    <property type="match status" value="1"/>
</dbReference>
<name>A0A329MSU6_9BACL</name>
<feature type="transmembrane region" description="Helical" evidence="2">
    <location>
        <begin position="78"/>
        <end position="94"/>
    </location>
</feature>
<evidence type="ECO:0000256" key="3">
    <source>
        <dbReference type="SAM" id="SignalP"/>
    </source>
</evidence>
<dbReference type="NCBIfam" id="NF041742">
    <property type="entry name" value="WGxxGxxG_fam"/>
    <property type="match status" value="1"/>
</dbReference>
<feature type="signal peptide" evidence="3">
    <location>
        <begin position="1"/>
        <end position="24"/>
    </location>
</feature>
<evidence type="ECO:0000256" key="2">
    <source>
        <dbReference type="SAM" id="Phobius"/>
    </source>
</evidence>
<feature type="chain" id="PRO_5016394433" description="WGxxGxxG-CTERM domain-containing protein" evidence="3">
    <location>
        <begin position="25"/>
        <end position="102"/>
    </location>
</feature>
<dbReference type="RefSeq" id="WP_113029124.1">
    <property type="nucleotide sequence ID" value="NZ_QMFB01000001.1"/>
</dbReference>
<proteinExistence type="predicted"/>
<evidence type="ECO:0000256" key="1">
    <source>
        <dbReference type="SAM" id="MobiDB-lite"/>
    </source>
</evidence>
<feature type="region of interest" description="Disordered" evidence="1">
    <location>
        <begin position="29"/>
        <end position="64"/>
    </location>
</feature>
<feature type="compositionally biased region" description="Low complexity" evidence="1">
    <location>
        <begin position="32"/>
        <end position="46"/>
    </location>
</feature>
<keyword evidence="2" id="KW-0812">Transmembrane</keyword>
<dbReference type="Proteomes" id="UP000250369">
    <property type="component" value="Unassembled WGS sequence"/>
</dbReference>
<keyword evidence="3" id="KW-0732">Signal</keyword>
<organism evidence="4 5">
    <name type="scientific">Paenibacillus contaminans</name>
    <dbReference type="NCBI Taxonomy" id="450362"/>
    <lineage>
        <taxon>Bacteria</taxon>
        <taxon>Bacillati</taxon>
        <taxon>Bacillota</taxon>
        <taxon>Bacilli</taxon>
        <taxon>Bacillales</taxon>
        <taxon>Paenibacillaceae</taxon>
        <taxon>Paenibacillus</taxon>
    </lineage>
</organism>
<evidence type="ECO:0000313" key="4">
    <source>
        <dbReference type="EMBL" id="RAV23015.1"/>
    </source>
</evidence>
<gene>
    <name evidence="4" type="ORF">DQG23_02105</name>
</gene>
<protein>
    <recommendedName>
        <fullName evidence="6">WGxxGxxG-CTERM domain-containing protein</fullName>
    </recommendedName>
</protein>
<sequence>MNKLSKTSLVLSLCSLLLAAPAFATGTAMPNPGTTGTHTAAPGTTTQNMTSVNPPSGHGVTGYSTRTYATTGNARNNWGWLGLLGLLGLAGMRGRSRNPEKQ</sequence>
<comment type="caution">
    <text evidence="4">The sequence shown here is derived from an EMBL/GenBank/DDBJ whole genome shotgun (WGS) entry which is preliminary data.</text>
</comment>
<reference evidence="4 5" key="1">
    <citation type="journal article" date="2009" name="Int. J. Syst. Evol. Microbiol.">
        <title>Paenibacillus contaminans sp. nov., isolated from a contaminated laboratory plate.</title>
        <authorList>
            <person name="Chou J.H."/>
            <person name="Lee J.H."/>
            <person name="Lin M.C."/>
            <person name="Chang P.S."/>
            <person name="Arun A.B."/>
            <person name="Young C.C."/>
            <person name="Chen W.M."/>
        </authorList>
    </citation>
    <scope>NUCLEOTIDE SEQUENCE [LARGE SCALE GENOMIC DNA]</scope>
    <source>
        <strain evidence="4 5">CKOBP-6</strain>
    </source>
</reference>
<accession>A0A329MSU6</accession>
<dbReference type="AlphaFoldDB" id="A0A329MSU6"/>